<evidence type="ECO:0000259" key="4">
    <source>
        <dbReference type="Pfam" id="PF02230"/>
    </source>
</evidence>
<evidence type="ECO:0000256" key="3">
    <source>
        <dbReference type="SAM" id="SignalP"/>
    </source>
</evidence>
<keyword evidence="3" id="KW-0732">Signal</keyword>
<organism evidence="5 6">
    <name type="scientific">Pseudomonas fluorescens</name>
    <dbReference type="NCBI Taxonomy" id="294"/>
    <lineage>
        <taxon>Bacteria</taxon>
        <taxon>Pseudomonadati</taxon>
        <taxon>Pseudomonadota</taxon>
        <taxon>Gammaproteobacteria</taxon>
        <taxon>Pseudomonadales</taxon>
        <taxon>Pseudomonadaceae</taxon>
        <taxon>Pseudomonas</taxon>
    </lineage>
</organism>
<protein>
    <submittedName>
        <fullName evidence="5">Carboxylesterase 2</fullName>
        <ecNumber evidence="5">3.1.1.1</ecNumber>
    </submittedName>
</protein>
<sequence precursor="true">MLKFLAMALLLVSTAAHPQTALQSDLPLQYLEQVTPDSRNQPLVIVLHGYGSNEEDLFGIKDELPAGYTVVSVRAPQALDADSYQWFHKKGEGAYDGETNDLSSSARLLVDFIAQATTKYHTQSDKVFLVGFSQGAMMSYEVGLRHPQLVRGIAALSGRVLPVLQSQLKPDKSLESLAIFIGHGTADRLLPYSDGSDADSLLKSLSLKPEFHAYPGMGHSINATEMQDLNNWLQRINQ</sequence>
<dbReference type="Pfam" id="PF02230">
    <property type="entry name" value="Abhydrolase_2"/>
    <property type="match status" value="1"/>
</dbReference>
<dbReference type="SUPFAM" id="SSF53474">
    <property type="entry name" value="alpha/beta-Hydrolases"/>
    <property type="match status" value="1"/>
</dbReference>
<reference evidence="5 6" key="1">
    <citation type="submission" date="2019-09" db="EMBL/GenBank/DDBJ databases">
        <authorList>
            <person name="Chandra G."/>
            <person name="Truman W A."/>
        </authorList>
    </citation>
    <scope>NUCLEOTIDE SEQUENCE [LARGE SCALE GENOMIC DNA]</scope>
    <source>
        <strain evidence="5">PS723</strain>
    </source>
</reference>
<dbReference type="AlphaFoldDB" id="A0A5E7CMV6"/>
<evidence type="ECO:0000313" key="5">
    <source>
        <dbReference type="EMBL" id="VVO06313.1"/>
    </source>
</evidence>
<proteinExistence type="inferred from homology"/>
<dbReference type="Gene3D" id="3.40.50.1820">
    <property type="entry name" value="alpha/beta hydrolase"/>
    <property type="match status" value="1"/>
</dbReference>
<evidence type="ECO:0000256" key="1">
    <source>
        <dbReference type="ARBA" id="ARBA00006499"/>
    </source>
</evidence>
<dbReference type="PANTHER" id="PTHR10655:SF17">
    <property type="entry name" value="LYSOPHOSPHOLIPASE-LIKE PROTEIN 1"/>
    <property type="match status" value="1"/>
</dbReference>
<accession>A0A5E7CMV6</accession>
<feature type="signal peptide" evidence="3">
    <location>
        <begin position="1"/>
        <end position="18"/>
    </location>
</feature>
<evidence type="ECO:0000256" key="2">
    <source>
        <dbReference type="ARBA" id="ARBA00022801"/>
    </source>
</evidence>
<dbReference type="InterPro" id="IPR050565">
    <property type="entry name" value="LYPA1-2/EST-like"/>
</dbReference>
<dbReference type="InterPro" id="IPR029058">
    <property type="entry name" value="AB_hydrolase_fold"/>
</dbReference>
<evidence type="ECO:0000313" key="6">
    <source>
        <dbReference type="Proteomes" id="UP000379480"/>
    </source>
</evidence>
<feature type="chain" id="PRO_5022911093" evidence="3">
    <location>
        <begin position="19"/>
        <end position="238"/>
    </location>
</feature>
<comment type="similarity">
    <text evidence="1">Belongs to the AB hydrolase superfamily. AB hydrolase 2 family.</text>
</comment>
<gene>
    <name evidence="5" type="primary">estB_3</name>
    <name evidence="5" type="ORF">PS723_03052</name>
</gene>
<dbReference type="EMBL" id="CABVHY010000014">
    <property type="protein sequence ID" value="VVO06313.1"/>
    <property type="molecule type" value="Genomic_DNA"/>
</dbReference>
<dbReference type="RefSeq" id="WP_150804456.1">
    <property type="nucleotide sequence ID" value="NZ_CABVHY010000014.1"/>
</dbReference>
<keyword evidence="2 5" id="KW-0378">Hydrolase</keyword>
<dbReference type="GO" id="GO:0106435">
    <property type="term" value="F:carboxylesterase activity"/>
    <property type="evidence" value="ECO:0007669"/>
    <property type="project" value="UniProtKB-EC"/>
</dbReference>
<dbReference type="EC" id="3.1.1.1" evidence="5"/>
<name>A0A5E7CMV6_PSEFL</name>
<dbReference type="PANTHER" id="PTHR10655">
    <property type="entry name" value="LYSOPHOSPHOLIPASE-RELATED"/>
    <property type="match status" value="1"/>
</dbReference>
<dbReference type="OrthoDB" id="9801763at2"/>
<dbReference type="InterPro" id="IPR003140">
    <property type="entry name" value="PLipase/COase/thioEstase"/>
</dbReference>
<feature type="domain" description="Phospholipase/carboxylesterase/thioesterase" evidence="4">
    <location>
        <begin position="34"/>
        <end position="235"/>
    </location>
</feature>
<dbReference type="Proteomes" id="UP000379480">
    <property type="component" value="Unassembled WGS sequence"/>
</dbReference>